<proteinExistence type="predicted"/>
<accession>A0A0F9TEE7</accession>
<organism evidence="1">
    <name type="scientific">marine sediment metagenome</name>
    <dbReference type="NCBI Taxonomy" id="412755"/>
    <lineage>
        <taxon>unclassified sequences</taxon>
        <taxon>metagenomes</taxon>
        <taxon>ecological metagenomes</taxon>
    </lineage>
</organism>
<sequence length="87" mass="9582">MAKLGDKVKDPVTGIYGIAYVRSTYIQGCDRIGIQPPTIREKGKEPIVPELFHVDEPQLVIMKVGAIKVQTRKAKSNGGPSYFGPRK</sequence>
<comment type="caution">
    <text evidence="1">The sequence shown here is derived from an EMBL/GenBank/DDBJ whole genome shotgun (WGS) entry which is preliminary data.</text>
</comment>
<evidence type="ECO:0000313" key="1">
    <source>
        <dbReference type="EMBL" id="KKN39823.1"/>
    </source>
</evidence>
<dbReference type="AlphaFoldDB" id="A0A0F9TEE7"/>
<name>A0A0F9TEE7_9ZZZZ</name>
<protein>
    <submittedName>
        <fullName evidence="1">Uncharacterized protein</fullName>
    </submittedName>
</protein>
<gene>
    <name evidence="1" type="ORF">LCGC14_0739350</name>
</gene>
<reference evidence="1" key="1">
    <citation type="journal article" date="2015" name="Nature">
        <title>Complex archaea that bridge the gap between prokaryotes and eukaryotes.</title>
        <authorList>
            <person name="Spang A."/>
            <person name="Saw J.H."/>
            <person name="Jorgensen S.L."/>
            <person name="Zaremba-Niedzwiedzka K."/>
            <person name="Martijn J."/>
            <person name="Lind A.E."/>
            <person name="van Eijk R."/>
            <person name="Schleper C."/>
            <person name="Guy L."/>
            <person name="Ettema T.J."/>
        </authorList>
    </citation>
    <scope>NUCLEOTIDE SEQUENCE</scope>
</reference>
<dbReference type="EMBL" id="LAZR01001741">
    <property type="protein sequence ID" value="KKN39823.1"/>
    <property type="molecule type" value="Genomic_DNA"/>
</dbReference>